<protein>
    <submittedName>
        <fullName evidence="2">Uncharacterized protein</fullName>
    </submittedName>
</protein>
<feature type="chain" id="PRO_5014194582" evidence="1">
    <location>
        <begin position="22"/>
        <end position="135"/>
    </location>
</feature>
<sequence length="135" mass="14481">MPRLLVIIALALGTMTHLVLVESDNRGWFTHKGLELRDGTPTYPVGQGIIAYRSSCWCLLETSGAPFSKASVRGLPGAPVGRVRAYRDVLNDTLAAISVVRHACRLGILLIGVPYGGCVCNPARGFLSRFGQTSI</sequence>
<accession>A0A2I0IY25</accession>
<dbReference type="Proteomes" id="UP000233551">
    <property type="component" value="Unassembled WGS sequence"/>
</dbReference>
<gene>
    <name evidence="2" type="ORF">CRG98_030684</name>
</gene>
<keyword evidence="3" id="KW-1185">Reference proteome</keyword>
<dbReference type="AlphaFoldDB" id="A0A2I0IY25"/>
<evidence type="ECO:0000313" key="3">
    <source>
        <dbReference type="Proteomes" id="UP000233551"/>
    </source>
</evidence>
<evidence type="ECO:0000256" key="1">
    <source>
        <dbReference type="SAM" id="SignalP"/>
    </source>
</evidence>
<dbReference type="EMBL" id="PGOL01002315">
    <property type="protein sequence ID" value="PKI48908.1"/>
    <property type="molecule type" value="Genomic_DNA"/>
</dbReference>
<organism evidence="2 3">
    <name type="scientific">Punica granatum</name>
    <name type="common">Pomegranate</name>
    <dbReference type="NCBI Taxonomy" id="22663"/>
    <lineage>
        <taxon>Eukaryota</taxon>
        <taxon>Viridiplantae</taxon>
        <taxon>Streptophyta</taxon>
        <taxon>Embryophyta</taxon>
        <taxon>Tracheophyta</taxon>
        <taxon>Spermatophyta</taxon>
        <taxon>Magnoliopsida</taxon>
        <taxon>eudicotyledons</taxon>
        <taxon>Gunneridae</taxon>
        <taxon>Pentapetalae</taxon>
        <taxon>rosids</taxon>
        <taxon>malvids</taxon>
        <taxon>Myrtales</taxon>
        <taxon>Lythraceae</taxon>
        <taxon>Punica</taxon>
    </lineage>
</organism>
<name>A0A2I0IY25_PUNGR</name>
<feature type="signal peptide" evidence="1">
    <location>
        <begin position="1"/>
        <end position="21"/>
    </location>
</feature>
<reference evidence="2 3" key="1">
    <citation type="submission" date="2017-11" db="EMBL/GenBank/DDBJ databases">
        <title>De-novo sequencing of pomegranate (Punica granatum L.) genome.</title>
        <authorList>
            <person name="Akparov Z."/>
            <person name="Amiraslanov A."/>
            <person name="Hajiyeva S."/>
            <person name="Abbasov M."/>
            <person name="Kaur K."/>
            <person name="Hamwieh A."/>
            <person name="Solovyev V."/>
            <person name="Salamov A."/>
            <person name="Braich B."/>
            <person name="Kosarev P."/>
            <person name="Mahmoud A."/>
            <person name="Hajiyev E."/>
            <person name="Babayeva S."/>
            <person name="Izzatullayeva V."/>
            <person name="Mammadov A."/>
            <person name="Mammadov A."/>
            <person name="Sharifova S."/>
            <person name="Ojaghi J."/>
            <person name="Eynullazada K."/>
            <person name="Bayramov B."/>
            <person name="Abdulazimova A."/>
            <person name="Shahmuradov I."/>
        </authorList>
    </citation>
    <scope>NUCLEOTIDE SEQUENCE [LARGE SCALE GENOMIC DNA]</scope>
    <source>
        <strain evidence="3">cv. AG2017</strain>
        <tissue evidence="2">Leaf</tissue>
    </source>
</reference>
<comment type="caution">
    <text evidence="2">The sequence shown here is derived from an EMBL/GenBank/DDBJ whole genome shotgun (WGS) entry which is preliminary data.</text>
</comment>
<keyword evidence="1" id="KW-0732">Signal</keyword>
<evidence type="ECO:0000313" key="2">
    <source>
        <dbReference type="EMBL" id="PKI48908.1"/>
    </source>
</evidence>
<proteinExistence type="predicted"/>